<dbReference type="Gene3D" id="1.10.10.10">
    <property type="entry name" value="Winged helix-like DNA-binding domain superfamily/Winged helix DNA-binding domain"/>
    <property type="match status" value="1"/>
</dbReference>
<dbReference type="PANTHER" id="PTHR33204">
    <property type="entry name" value="TRANSCRIPTIONAL REGULATOR, MARR FAMILY"/>
    <property type="match status" value="1"/>
</dbReference>
<gene>
    <name evidence="5" type="ORF">DDT56_14790</name>
</gene>
<sequence length="129" mass="14968">MKKPYNVYAQHCPARMILDRVADKWTLLILNILVERPMRFNQLKRDVEGISQKVLSQTLKNLVRDGFVERRVFPSVPVTVEYSSTALGKTLAKPIAELTYWAEQNMDRVLLSQKKFDESSRELDDAISR</sequence>
<evidence type="ECO:0000256" key="2">
    <source>
        <dbReference type="ARBA" id="ARBA00023125"/>
    </source>
</evidence>
<evidence type="ECO:0000313" key="6">
    <source>
        <dbReference type="Proteomes" id="UP000296159"/>
    </source>
</evidence>
<protein>
    <submittedName>
        <fullName evidence="5">Transcriptional regulator</fullName>
    </submittedName>
</protein>
<keyword evidence="1" id="KW-0805">Transcription regulation</keyword>
<comment type="caution">
    <text evidence="5">The sequence shown here is derived from an EMBL/GenBank/DDBJ whole genome shotgun (WGS) entry which is preliminary data.</text>
</comment>
<dbReference type="CDD" id="cd00090">
    <property type="entry name" value="HTH_ARSR"/>
    <property type="match status" value="1"/>
</dbReference>
<keyword evidence="2" id="KW-0238">DNA-binding</keyword>
<evidence type="ECO:0000256" key="1">
    <source>
        <dbReference type="ARBA" id="ARBA00023015"/>
    </source>
</evidence>
<dbReference type="InterPro" id="IPR036388">
    <property type="entry name" value="WH-like_DNA-bd_sf"/>
</dbReference>
<reference evidence="5 6" key="1">
    <citation type="submission" date="2018-04" db="EMBL/GenBank/DDBJ databases">
        <title>Brenneria corticis sp.nov.</title>
        <authorList>
            <person name="Li Y."/>
        </authorList>
    </citation>
    <scope>NUCLEOTIDE SEQUENCE [LARGE SCALE GENOMIC DNA]</scope>
    <source>
        <strain evidence="5 6">CFCC 11842</strain>
    </source>
</reference>
<dbReference type="SUPFAM" id="SSF46785">
    <property type="entry name" value="Winged helix' DNA-binding domain"/>
    <property type="match status" value="1"/>
</dbReference>
<dbReference type="InterPro" id="IPR002577">
    <property type="entry name" value="HTH_HxlR"/>
</dbReference>
<organism evidence="5 6">
    <name type="scientific">Brenneria corticis</name>
    <dbReference type="NCBI Taxonomy" id="2173106"/>
    <lineage>
        <taxon>Bacteria</taxon>
        <taxon>Pseudomonadati</taxon>
        <taxon>Pseudomonadota</taxon>
        <taxon>Gammaproteobacteria</taxon>
        <taxon>Enterobacterales</taxon>
        <taxon>Pectobacteriaceae</taxon>
        <taxon>Brenneria</taxon>
    </lineage>
</organism>
<proteinExistence type="predicted"/>
<keyword evidence="3" id="KW-0804">Transcription</keyword>
<dbReference type="PANTHER" id="PTHR33204:SF37">
    <property type="entry name" value="HTH-TYPE TRANSCRIPTIONAL REGULATOR YODB"/>
    <property type="match status" value="1"/>
</dbReference>
<dbReference type="InterPro" id="IPR036390">
    <property type="entry name" value="WH_DNA-bd_sf"/>
</dbReference>
<accession>A0A2U1TWP2</accession>
<dbReference type="Proteomes" id="UP000296159">
    <property type="component" value="Unassembled WGS sequence"/>
</dbReference>
<evidence type="ECO:0000256" key="3">
    <source>
        <dbReference type="ARBA" id="ARBA00023163"/>
    </source>
</evidence>
<name>A0A2U1TWP2_9GAMM</name>
<dbReference type="EMBL" id="QDKH01000017">
    <property type="protein sequence ID" value="PWC13837.1"/>
    <property type="molecule type" value="Genomic_DNA"/>
</dbReference>
<dbReference type="PROSITE" id="PS51118">
    <property type="entry name" value="HTH_HXLR"/>
    <property type="match status" value="1"/>
</dbReference>
<evidence type="ECO:0000259" key="4">
    <source>
        <dbReference type="PROSITE" id="PS51118"/>
    </source>
</evidence>
<evidence type="ECO:0000313" key="5">
    <source>
        <dbReference type="EMBL" id="PWC13837.1"/>
    </source>
</evidence>
<dbReference type="GO" id="GO:0006355">
    <property type="term" value="P:regulation of DNA-templated transcription"/>
    <property type="evidence" value="ECO:0007669"/>
    <property type="project" value="UniProtKB-ARBA"/>
</dbReference>
<dbReference type="GO" id="GO:0003677">
    <property type="term" value="F:DNA binding"/>
    <property type="evidence" value="ECO:0007669"/>
    <property type="project" value="UniProtKB-KW"/>
</dbReference>
<keyword evidence="6" id="KW-1185">Reference proteome</keyword>
<dbReference type="InterPro" id="IPR011991">
    <property type="entry name" value="ArsR-like_HTH"/>
</dbReference>
<dbReference type="Pfam" id="PF01638">
    <property type="entry name" value="HxlR"/>
    <property type="match status" value="1"/>
</dbReference>
<dbReference type="AlphaFoldDB" id="A0A2U1TWP2"/>
<dbReference type="RefSeq" id="WP_136167197.1">
    <property type="nucleotide sequence ID" value="NZ_KZ819083.1"/>
</dbReference>
<feature type="domain" description="HTH hxlR-type" evidence="4">
    <location>
        <begin position="12"/>
        <end position="110"/>
    </location>
</feature>